<accession>A0A420W642</accession>
<dbReference type="Pfam" id="PF01339">
    <property type="entry name" value="CheB_methylest"/>
    <property type="match status" value="1"/>
</dbReference>
<dbReference type="CDD" id="cd16432">
    <property type="entry name" value="CheB_Rec"/>
    <property type="match status" value="1"/>
</dbReference>
<dbReference type="GO" id="GO:0006935">
    <property type="term" value="P:chemotaxis"/>
    <property type="evidence" value="ECO:0007669"/>
    <property type="project" value="UniProtKB-UniRule"/>
</dbReference>
<dbReference type="PANTHER" id="PTHR42872">
    <property type="entry name" value="PROTEIN-GLUTAMATE METHYLESTERASE/PROTEIN-GLUTAMINE GLUTAMINASE"/>
    <property type="match status" value="1"/>
</dbReference>
<keyword evidence="1 4" id="KW-0378">Hydrolase</keyword>
<dbReference type="GO" id="GO:0008984">
    <property type="term" value="F:protein-glutamate methylesterase activity"/>
    <property type="evidence" value="ECO:0007669"/>
    <property type="project" value="UniProtKB-EC"/>
</dbReference>
<dbReference type="EMBL" id="RBIE01000003">
    <property type="protein sequence ID" value="RKQ60613.1"/>
    <property type="molecule type" value="Genomic_DNA"/>
</dbReference>
<dbReference type="Proteomes" id="UP000280881">
    <property type="component" value="Unassembled WGS sequence"/>
</dbReference>
<proteinExistence type="predicted"/>
<evidence type="ECO:0000259" key="5">
    <source>
        <dbReference type="PROSITE" id="PS50122"/>
    </source>
</evidence>
<dbReference type="GO" id="GO:0005737">
    <property type="term" value="C:cytoplasm"/>
    <property type="evidence" value="ECO:0007669"/>
    <property type="project" value="InterPro"/>
</dbReference>
<evidence type="ECO:0000256" key="4">
    <source>
        <dbReference type="PROSITE-ProRule" id="PRU00050"/>
    </source>
</evidence>
<comment type="caution">
    <text evidence="6">The sequence shown here is derived from an EMBL/GenBank/DDBJ whole genome shotgun (WGS) entry which is preliminary data.</text>
</comment>
<dbReference type="Gene3D" id="3.40.50.180">
    <property type="entry name" value="Methylesterase CheB, C-terminal domain"/>
    <property type="match status" value="1"/>
</dbReference>
<gene>
    <name evidence="6" type="ORF">C7457_1435</name>
</gene>
<dbReference type="PANTHER" id="PTHR42872:SF6">
    <property type="entry name" value="PROTEIN-GLUTAMATE METHYLESTERASE_PROTEIN-GLUTAMINE GLUTAMINASE"/>
    <property type="match status" value="1"/>
</dbReference>
<protein>
    <recommendedName>
        <fullName evidence="2">protein-glutamate methylesterase</fullName>
        <ecNumber evidence="2">3.1.1.61</ecNumber>
    </recommendedName>
</protein>
<evidence type="ECO:0000313" key="7">
    <source>
        <dbReference type="Proteomes" id="UP000280881"/>
    </source>
</evidence>
<dbReference type="SUPFAM" id="SSF52738">
    <property type="entry name" value="Methylesterase CheB, C-terminal domain"/>
    <property type="match status" value="1"/>
</dbReference>
<feature type="active site" evidence="4">
    <location>
        <position position="256"/>
    </location>
</feature>
<sequence length="313" mass="34914">MERKKTLMAFKTPLKEKLVKRYISNKYSAEPLFNMSLQQLKEDSFFALIFEEQLMDRLSNDYPWLLKKIPILVAVSGTKSFKLSSSFKPSLIVSFSPKEISTLPRKLAFLERKIKKEPKKEGKNKLIIVGASTGGPRLIEKILVSLPEDYPHSLCIVQHFPKGFSKRFAERLNSISKLEVLEAEEGMELIPGRAVIAKAGYHLHLQQNREKIVCKIVPNIKGLFFVPSVDETFFSALSVIGSKDVVAVLLTGIGYDGAEGMVALRKAGAFTIAESEKTAAVYGMPKVAKEKGGAVKVLDFPDIQKFIFELGES</sequence>
<evidence type="ECO:0000256" key="3">
    <source>
        <dbReference type="ARBA" id="ARBA00048267"/>
    </source>
</evidence>
<dbReference type="OrthoDB" id="9793421at2"/>
<dbReference type="PROSITE" id="PS50122">
    <property type="entry name" value="CHEB"/>
    <property type="match status" value="1"/>
</dbReference>
<dbReference type="GO" id="GO:0000156">
    <property type="term" value="F:phosphorelay response regulator activity"/>
    <property type="evidence" value="ECO:0007669"/>
    <property type="project" value="InterPro"/>
</dbReference>
<keyword evidence="4" id="KW-0145">Chemotaxis</keyword>
<name>A0A420W642_9BACT</name>
<organism evidence="6 7">
    <name type="scientific">Thermovibrio guaymasensis</name>
    <dbReference type="NCBI Taxonomy" id="240167"/>
    <lineage>
        <taxon>Bacteria</taxon>
        <taxon>Pseudomonadati</taxon>
        <taxon>Aquificota</taxon>
        <taxon>Aquificia</taxon>
        <taxon>Desulfurobacteriales</taxon>
        <taxon>Desulfurobacteriaceae</taxon>
        <taxon>Thermovibrio</taxon>
    </lineage>
</organism>
<dbReference type="InterPro" id="IPR035909">
    <property type="entry name" value="CheB_C"/>
</dbReference>
<dbReference type="InterPro" id="IPR000673">
    <property type="entry name" value="Sig_transdc_resp-reg_Me-estase"/>
</dbReference>
<keyword evidence="7" id="KW-1185">Reference proteome</keyword>
<feature type="active site" evidence="4">
    <location>
        <position position="132"/>
    </location>
</feature>
<comment type="catalytic activity">
    <reaction evidence="3">
        <text>[protein]-L-glutamate 5-O-methyl ester + H2O = L-glutamyl-[protein] + methanol + H(+)</text>
        <dbReference type="Rhea" id="RHEA:23236"/>
        <dbReference type="Rhea" id="RHEA-COMP:10208"/>
        <dbReference type="Rhea" id="RHEA-COMP:10311"/>
        <dbReference type="ChEBI" id="CHEBI:15377"/>
        <dbReference type="ChEBI" id="CHEBI:15378"/>
        <dbReference type="ChEBI" id="CHEBI:17790"/>
        <dbReference type="ChEBI" id="CHEBI:29973"/>
        <dbReference type="ChEBI" id="CHEBI:82795"/>
        <dbReference type="EC" id="3.1.1.61"/>
    </reaction>
</comment>
<evidence type="ECO:0000313" key="6">
    <source>
        <dbReference type="EMBL" id="RKQ60613.1"/>
    </source>
</evidence>
<evidence type="ECO:0000256" key="2">
    <source>
        <dbReference type="ARBA" id="ARBA00039140"/>
    </source>
</evidence>
<dbReference type="AlphaFoldDB" id="A0A420W642"/>
<feature type="active site" evidence="4">
    <location>
        <position position="159"/>
    </location>
</feature>
<feature type="domain" description="CheB-type methylesterase" evidence="5">
    <location>
        <begin position="118"/>
        <end position="313"/>
    </location>
</feature>
<reference evidence="6 7" key="1">
    <citation type="submission" date="2018-10" db="EMBL/GenBank/DDBJ databases">
        <title>Genomic Encyclopedia of Type Strains, Phase IV (KMG-IV): sequencing the most valuable type-strain genomes for metagenomic binning, comparative biology and taxonomic classification.</title>
        <authorList>
            <person name="Goeker M."/>
        </authorList>
    </citation>
    <scope>NUCLEOTIDE SEQUENCE [LARGE SCALE GENOMIC DNA]</scope>
    <source>
        <strain evidence="6 7">DSM 15521</strain>
    </source>
</reference>
<dbReference type="EC" id="3.1.1.61" evidence="2"/>
<evidence type="ECO:0000256" key="1">
    <source>
        <dbReference type="ARBA" id="ARBA00022801"/>
    </source>
</evidence>